<feature type="compositionally biased region" description="Low complexity" evidence="5">
    <location>
        <begin position="477"/>
        <end position="486"/>
    </location>
</feature>
<dbReference type="CTD" id="81576"/>
<dbReference type="PANTHER" id="PTHR12111">
    <property type="entry name" value="SPLICING FACTOR YJU2"/>
    <property type="match status" value="1"/>
</dbReference>
<feature type="compositionally biased region" description="Polar residues" evidence="5">
    <location>
        <begin position="446"/>
        <end position="462"/>
    </location>
</feature>
<keyword evidence="6" id="KW-1185">Reference proteome</keyword>
<dbReference type="GO" id="GO:0000398">
    <property type="term" value="P:mRNA splicing, via spliceosome"/>
    <property type="evidence" value="ECO:0007669"/>
    <property type="project" value="InterPro"/>
</dbReference>
<evidence type="ECO:0000313" key="7">
    <source>
        <dbReference type="RefSeq" id="XP_031419878.1"/>
    </source>
</evidence>
<evidence type="ECO:0000313" key="6">
    <source>
        <dbReference type="Proteomes" id="UP000515152"/>
    </source>
</evidence>
<evidence type="ECO:0000256" key="3">
    <source>
        <dbReference type="ARBA" id="ARBA00037140"/>
    </source>
</evidence>
<feature type="compositionally biased region" description="Low complexity" evidence="5">
    <location>
        <begin position="388"/>
        <end position="400"/>
    </location>
</feature>
<feature type="compositionally biased region" description="Acidic residues" evidence="5">
    <location>
        <begin position="490"/>
        <end position="501"/>
    </location>
</feature>
<dbReference type="RefSeq" id="XP_031419878.1">
    <property type="nucleotide sequence ID" value="XM_031564018.2"/>
</dbReference>
<dbReference type="PANTHER" id="PTHR12111:SF2">
    <property type="entry name" value="SPLICING FACTOR YJU2B-RELATED"/>
    <property type="match status" value="1"/>
</dbReference>
<evidence type="ECO:0000256" key="2">
    <source>
        <dbReference type="ARBA" id="ARBA00029515"/>
    </source>
</evidence>
<proteinExistence type="inferred from homology"/>
<accession>A0A6P8EUF2</accession>
<feature type="compositionally biased region" description="Polar residues" evidence="5">
    <location>
        <begin position="421"/>
        <end position="434"/>
    </location>
</feature>
<comment type="function">
    <text evidence="3">May be involved in mRNA splicing.</text>
</comment>
<dbReference type="GeneID" id="105905805"/>
<feature type="compositionally biased region" description="Low complexity" evidence="5">
    <location>
        <begin position="365"/>
        <end position="377"/>
    </location>
</feature>
<name>A0A6P8EUF2_CLUHA</name>
<dbReference type="AlphaFoldDB" id="A0A6P8EUF2"/>
<organism evidence="6 7">
    <name type="scientific">Clupea harengus</name>
    <name type="common">Atlantic herring</name>
    <dbReference type="NCBI Taxonomy" id="7950"/>
    <lineage>
        <taxon>Eukaryota</taxon>
        <taxon>Metazoa</taxon>
        <taxon>Chordata</taxon>
        <taxon>Craniata</taxon>
        <taxon>Vertebrata</taxon>
        <taxon>Euteleostomi</taxon>
        <taxon>Actinopterygii</taxon>
        <taxon>Neopterygii</taxon>
        <taxon>Teleostei</taxon>
        <taxon>Clupei</taxon>
        <taxon>Clupeiformes</taxon>
        <taxon>Clupeoidei</taxon>
        <taxon>Clupeidae</taxon>
        <taxon>Clupea</taxon>
    </lineage>
</organism>
<feature type="compositionally biased region" description="Basic and acidic residues" evidence="5">
    <location>
        <begin position="401"/>
        <end position="420"/>
    </location>
</feature>
<feature type="region of interest" description="Disordered" evidence="5">
    <location>
        <begin position="365"/>
        <end position="501"/>
    </location>
</feature>
<dbReference type="GO" id="GO:0071014">
    <property type="term" value="C:post-mRNA release spliceosomal complex"/>
    <property type="evidence" value="ECO:0007669"/>
    <property type="project" value="TreeGrafter"/>
</dbReference>
<dbReference type="Pfam" id="PF04502">
    <property type="entry name" value="Saf4_Yju2"/>
    <property type="match status" value="1"/>
</dbReference>
<gene>
    <name evidence="7" type="primary">yju2b</name>
</gene>
<dbReference type="GO" id="GO:0005684">
    <property type="term" value="C:U2-type spliceosomal complex"/>
    <property type="evidence" value="ECO:0007669"/>
    <property type="project" value="TreeGrafter"/>
</dbReference>
<evidence type="ECO:0000256" key="1">
    <source>
        <dbReference type="ARBA" id="ARBA00005595"/>
    </source>
</evidence>
<dbReference type="Proteomes" id="UP000515152">
    <property type="component" value="Chromosome 26"/>
</dbReference>
<reference evidence="7" key="1">
    <citation type="submission" date="2025-08" db="UniProtKB">
        <authorList>
            <consortium name="RefSeq"/>
        </authorList>
    </citation>
    <scope>IDENTIFICATION</scope>
</reference>
<protein>
    <recommendedName>
        <fullName evidence="2">Probable splicing factor YJU2B</fullName>
    </recommendedName>
    <alternativeName>
        <fullName evidence="4">Coiled-coil domain-containing protein 130</fullName>
    </alternativeName>
</protein>
<comment type="similarity">
    <text evidence="1">Belongs to the CWC16 family.</text>
</comment>
<sequence length="501" mass="55771">MLARDVVVSSQDMVMVVSIPTKQACYICNISYLTQYHRGGIFALNITALLLVRTPPLQLKTNRSLFHIVFKSLRRGSAVNMGERKGVNKYYPPDFDPAKHGSLNGYNNSHPLRERARKLSQGILIIRFEMPYNIWCDGCKNHIGMGVRYNAEKKKVGNYYTTPIYRFRMKCHLCVNYIEMQTDPANCDYVIVSGAQRKEERWDMAENEQILTTEHSEKQKLETDPMYKLDHGGKDKEKLRAALPSLTEIQTHQSAWRDDFNLNSSLRRKFRDEKKVIAEQEEKDNAVKMRAGLSITLVPEKEEDKRLAALLTFQSSDSYDDRQQSKRKEIASRSWFNSPISTPGSAAGSLLHKLGLQGKEAAATKALSSPATSALSLVRRRSGDPRPESSSSLASAPSAPQRRDSDPERGATATDLHETGESTGTDLNVTQMTQKGKDTFGVETFGYSNASRDTSTSNMTGGSSEGGDCGPKEDHASSSSVVRSLVADYSDSDPDTDNSEP</sequence>
<dbReference type="InterPro" id="IPR007590">
    <property type="entry name" value="Saf4/Yju2"/>
</dbReference>
<evidence type="ECO:0000256" key="5">
    <source>
        <dbReference type="SAM" id="MobiDB-lite"/>
    </source>
</evidence>
<evidence type="ECO:0000256" key="4">
    <source>
        <dbReference type="ARBA" id="ARBA00041764"/>
    </source>
</evidence>